<organism evidence="1 2">
    <name type="scientific">Elysia marginata</name>
    <dbReference type="NCBI Taxonomy" id="1093978"/>
    <lineage>
        <taxon>Eukaryota</taxon>
        <taxon>Metazoa</taxon>
        <taxon>Spiralia</taxon>
        <taxon>Lophotrochozoa</taxon>
        <taxon>Mollusca</taxon>
        <taxon>Gastropoda</taxon>
        <taxon>Heterobranchia</taxon>
        <taxon>Euthyneura</taxon>
        <taxon>Panpulmonata</taxon>
        <taxon>Sacoglossa</taxon>
        <taxon>Placobranchoidea</taxon>
        <taxon>Plakobranchidae</taxon>
        <taxon>Elysia</taxon>
    </lineage>
</organism>
<accession>A0AAV4FBP1</accession>
<dbReference type="InterPro" id="IPR036691">
    <property type="entry name" value="Endo/exonu/phosph_ase_sf"/>
</dbReference>
<comment type="caution">
    <text evidence="1">The sequence shown here is derived from an EMBL/GenBank/DDBJ whole genome shotgun (WGS) entry which is preliminary data.</text>
</comment>
<proteinExistence type="predicted"/>
<dbReference type="Proteomes" id="UP000762676">
    <property type="component" value="Unassembled WGS sequence"/>
</dbReference>
<keyword evidence="2" id="KW-1185">Reference proteome</keyword>
<reference evidence="1 2" key="1">
    <citation type="journal article" date="2021" name="Elife">
        <title>Chloroplast acquisition without the gene transfer in kleptoplastic sea slugs, Plakobranchus ocellatus.</title>
        <authorList>
            <person name="Maeda T."/>
            <person name="Takahashi S."/>
            <person name="Yoshida T."/>
            <person name="Shimamura S."/>
            <person name="Takaki Y."/>
            <person name="Nagai Y."/>
            <person name="Toyoda A."/>
            <person name="Suzuki Y."/>
            <person name="Arimoto A."/>
            <person name="Ishii H."/>
            <person name="Satoh N."/>
            <person name="Nishiyama T."/>
            <person name="Hasebe M."/>
            <person name="Maruyama T."/>
            <person name="Minagawa J."/>
            <person name="Obokata J."/>
            <person name="Shigenobu S."/>
        </authorList>
    </citation>
    <scope>NUCLEOTIDE SEQUENCE [LARGE SCALE GENOMIC DNA]</scope>
</reference>
<gene>
    <name evidence="1" type="ORF">ElyMa_000333300</name>
</gene>
<dbReference type="EMBL" id="BMAT01000664">
    <property type="protein sequence ID" value="GFR70647.1"/>
    <property type="molecule type" value="Genomic_DNA"/>
</dbReference>
<sequence>MYSYCVTKHNKHGTCIAKTGYTTPDGDEAKIAAMVPTGYAFISAPRTTREGGGIALFYKTAIKFVKEDKTRYSDSFEQLTVKIKTSKSYLTCVCVYRLHPKKRYTIFTNLFIKPPIVKTICWTYYWSENSNMTFVIFA</sequence>
<protein>
    <submittedName>
        <fullName evidence="1">Uncharacterized protein</fullName>
    </submittedName>
</protein>
<dbReference type="SUPFAM" id="SSF56219">
    <property type="entry name" value="DNase I-like"/>
    <property type="match status" value="1"/>
</dbReference>
<evidence type="ECO:0000313" key="2">
    <source>
        <dbReference type="Proteomes" id="UP000762676"/>
    </source>
</evidence>
<dbReference type="AlphaFoldDB" id="A0AAV4FBP1"/>
<evidence type="ECO:0000313" key="1">
    <source>
        <dbReference type="EMBL" id="GFR70647.1"/>
    </source>
</evidence>
<name>A0AAV4FBP1_9GAST</name>